<dbReference type="GO" id="GO:0016747">
    <property type="term" value="F:acyltransferase activity, transferring groups other than amino-acyl groups"/>
    <property type="evidence" value="ECO:0007669"/>
    <property type="project" value="InterPro"/>
</dbReference>
<keyword evidence="2" id="KW-0687">Ribonucleoprotein</keyword>
<dbReference type="STRING" id="1173027.Mic7113_4346"/>
<evidence type="ECO:0000259" key="1">
    <source>
        <dbReference type="PROSITE" id="PS51186"/>
    </source>
</evidence>
<dbReference type="Gene3D" id="3.40.630.30">
    <property type="match status" value="1"/>
</dbReference>
<accession>K9WIM2</accession>
<protein>
    <submittedName>
        <fullName evidence="2">Acetyltransferase, ribosomal protein N-acetylase</fullName>
    </submittedName>
</protein>
<sequence>MIVIETPRLILRHLTWNDLDNLAALYADPQVMRFLGSTRTDEDTKQQLDGILDSYKKHGFGLWATIHKADNQFIGRCGLIALEIDDQPEIEIGYALHQRYWGQGLATEAARAIRDYGCLELGYNRLISLVDHDNIASQKVAMKNGLTYEKNITKWDKNLRVYVIYKTDLLTHDSKKAKDEL</sequence>
<keyword evidence="2" id="KW-0689">Ribosomal protein</keyword>
<keyword evidence="3" id="KW-1185">Reference proteome</keyword>
<dbReference type="Pfam" id="PF13302">
    <property type="entry name" value="Acetyltransf_3"/>
    <property type="match status" value="1"/>
</dbReference>
<dbReference type="InterPro" id="IPR016181">
    <property type="entry name" value="Acyl_CoA_acyltransferase"/>
</dbReference>
<evidence type="ECO:0000313" key="2">
    <source>
        <dbReference type="EMBL" id="AFZ20043.1"/>
    </source>
</evidence>
<dbReference type="OrthoDB" id="9785602at2"/>
<dbReference type="RefSeq" id="WP_015184179.1">
    <property type="nucleotide sequence ID" value="NC_019738.1"/>
</dbReference>
<dbReference type="KEGG" id="mic:Mic7113_4346"/>
<dbReference type="eggNOG" id="COG1670">
    <property type="taxonomic scope" value="Bacteria"/>
</dbReference>
<dbReference type="PANTHER" id="PTHR43792:SF1">
    <property type="entry name" value="N-ACETYLTRANSFERASE DOMAIN-CONTAINING PROTEIN"/>
    <property type="match status" value="1"/>
</dbReference>
<dbReference type="InterPro" id="IPR000182">
    <property type="entry name" value="GNAT_dom"/>
</dbReference>
<dbReference type="InterPro" id="IPR051531">
    <property type="entry name" value="N-acetyltransferase"/>
</dbReference>
<evidence type="ECO:0000313" key="3">
    <source>
        <dbReference type="Proteomes" id="UP000010471"/>
    </source>
</evidence>
<keyword evidence="2" id="KW-0808">Transferase</keyword>
<feature type="domain" description="N-acetyltransferase" evidence="1">
    <location>
        <begin position="9"/>
        <end position="168"/>
    </location>
</feature>
<proteinExistence type="predicted"/>
<dbReference type="SUPFAM" id="SSF55729">
    <property type="entry name" value="Acyl-CoA N-acyltransferases (Nat)"/>
    <property type="match status" value="1"/>
</dbReference>
<dbReference type="HOGENOM" id="CLU_013985_3_1_3"/>
<name>K9WIM2_9CYAN</name>
<reference evidence="2 3" key="1">
    <citation type="submission" date="2012-06" db="EMBL/GenBank/DDBJ databases">
        <title>Finished chromosome of genome of Microcoleus sp. PCC 7113.</title>
        <authorList>
            <consortium name="US DOE Joint Genome Institute"/>
            <person name="Gugger M."/>
            <person name="Coursin T."/>
            <person name="Rippka R."/>
            <person name="Tandeau De Marsac N."/>
            <person name="Huntemann M."/>
            <person name="Wei C.-L."/>
            <person name="Han J."/>
            <person name="Detter J.C."/>
            <person name="Han C."/>
            <person name="Tapia R."/>
            <person name="Chen A."/>
            <person name="Kyrpides N."/>
            <person name="Mavromatis K."/>
            <person name="Markowitz V."/>
            <person name="Szeto E."/>
            <person name="Ivanova N."/>
            <person name="Pagani I."/>
            <person name="Pati A."/>
            <person name="Goodwin L."/>
            <person name="Nordberg H.P."/>
            <person name="Cantor M.N."/>
            <person name="Hua S.X."/>
            <person name="Woyke T."/>
            <person name="Kerfeld C.A."/>
        </authorList>
    </citation>
    <scope>NUCLEOTIDE SEQUENCE [LARGE SCALE GENOMIC DNA]</scope>
    <source>
        <strain evidence="2 3">PCC 7113</strain>
    </source>
</reference>
<dbReference type="AlphaFoldDB" id="K9WIM2"/>
<dbReference type="PROSITE" id="PS51186">
    <property type="entry name" value="GNAT"/>
    <property type="match status" value="1"/>
</dbReference>
<gene>
    <name evidence="2" type="ORF">Mic7113_4346</name>
</gene>
<dbReference type="EMBL" id="CP003630">
    <property type="protein sequence ID" value="AFZ20043.1"/>
    <property type="molecule type" value="Genomic_DNA"/>
</dbReference>
<dbReference type="GO" id="GO:0005840">
    <property type="term" value="C:ribosome"/>
    <property type="evidence" value="ECO:0007669"/>
    <property type="project" value="UniProtKB-KW"/>
</dbReference>
<dbReference type="Proteomes" id="UP000010471">
    <property type="component" value="Chromosome"/>
</dbReference>
<organism evidence="2 3">
    <name type="scientific">Allocoleopsis franciscana PCC 7113</name>
    <dbReference type="NCBI Taxonomy" id="1173027"/>
    <lineage>
        <taxon>Bacteria</taxon>
        <taxon>Bacillati</taxon>
        <taxon>Cyanobacteriota</taxon>
        <taxon>Cyanophyceae</taxon>
        <taxon>Coleofasciculales</taxon>
        <taxon>Coleofasciculaceae</taxon>
        <taxon>Allocoleopsis</taxon>
        <taxon>Allocoleopsis franciscana</taxon>
    </lineage>
</organism>
<dbReference type="PATRIC" id="fig|1173027.3.peg.4804"/>
<dbReference type="PANTHER" id="PTHR43792">
    <property type="entry name" value="GNAT FAMILY, PUTATIVE (AFU_ORTHOLOGUE AFUA_3G00765)-RELATED-RELATED"/>
    <property type="match status" value="1"/>
</dbReference>